<evidence type="ECO:0000313" key="4">
    <source>
        <dbReference type="WBParaSite" id="MCU_006922-RA"/>
    </source>
</evidence>
<dbReference type="EMBL" id="UXSR01005582">
    <property type="protein sequence ID" value="VDD82825.1"/>
    <property type="molecule type" value="Genomic_DNA"/>
</dbReference>
<organism evidence="4">
    <name type="scientific">Mesocestoides corti</name>
    <name type="common">Flatworm</name>
    <dbReference type="NCBI Taxonomy" id="53468"/>
    <lineage>
        <taxon>Eukaryota</taxon>
        <taxon>Metazoa</taxon>
        <taxon>Spiralia</taxon>
        <taxon>Lophotrochozoa</taxon>
        <taxon>Platyhelminthes</taxon>
        <taxon>Cestoda</taxon>
        <taxon>Eucestoda</taxon>
        <taxon>Cyclophyllidea</taxon>
        <taxon>Mesocestoididae</taxon>
        <taxon>Mesocestoides</taxon>
    </lineage>
</organism>
<reference evidence="2 3" key="1">
    <citation type="submission" date="2018-10" db="EMBL/GenBank/DDBJ databases">
        <authorList>
            <consortium name="Pathogen Informatics"/>
        </authorList>
    </citation>
    <scope>NUCLEOTIDE SEQUENCE [LARGE SCALE GENOMIC DNA]</scope>
</reference>
<keyword evidence="3" id="KW-1185">Reference proteome</keyword>
<dbReference type="InterPro" id="IPR036513">
    <property type="entry name" value="STAS_dom_sf"/>
</dbReference>
<dbReference type="Gene3D" id="3.30.750.24">
    <property type="entry name" value="STAS domain"/>
    <property type="match status" value="1"/>
</dbReference>
<feature type="domain" description="STAS" evidence="1">
    <location>
        <begin position="1"/>
        <end position="45"/>
    </location>
</feature>
<accession>A0A0R3UM66</accession>
<evidence type="ECO:0000313" key="2">
    <source>
        <dbReference type="EMBL" id="VDD82825.1"/>
    </source>
</evidence>
<protein>
    <submittedName>
        <fullName evidence="4">STAS domain-containing protein</fullName>
    </submittedName>
</protein>
<dbReference type="InterPro" id="IPR002645">
    <property type="entry name" value="STAS_dom"/>
</dbReference>
<dbReference type="OrthoDB" id="10594294at2759"/>
<reference evidence="4" key="2">
    <citation type="submission" date="2019-11" db="UniProtKB">
        <authorList>
            <consortium name="WormBaseParasite"/>
        </authorList>
    </citation>
    <scope>IDENTIFICATION</scope>
</reference>
<proteinExistence type="predicted"/>
<name>A0A0R3UM66_MESCO</name>
<dbReference type="WBParaSite" id="MCU_006922-RA">
    <property type="protein sequence ID" value="MCU_006922-RA"/>
    <property type="gene ID" value="MCU_006922"/>
</dbReference>
<dbReference type="Proteomes" id="UP000267029">
    <property type="component" value="Unassembled WGS sequence"/>
</dbReference>
<sequence length="104" mass="11564">MAVDVTVFIVALRPRLRSTFHSAGVYALLPEENFFMSLHDAVLVALADLQAEQRASHNADGAATPDVCLRRRKLTTDEVRSIMEHDPDVINDLSVVGEERAMLF</sequence>
<dbReference type="AlphaFoldDB" id="A0A0R3UM66"/>
<evidence type="ECO:0000313" key="3">
    <source>
        <dbReference type="Proteomes" id="UP000267029"/>
    </source>
</evidence>
<gene>
    <name evidence="2" type="ORF">MCOS_LOCUS8828</name>
</gene>
<dbReference type="PROSITE" id="PS50801">
    <property type="entry name" value="STAS"/>
    <property type="match status" value="1"/>
</dbReference>
<evidence type="ECO:0000259" key="1">
    <source>
        <dbReference type="PROSITE" id="PS50801"/>
    </source>
</evidence>